<dbReference type="InterPro" id="IPR037523">
    <property type="entry name" value="VOC_core"/>
</dbReference>
<evidence type="ECO:0000256" key="4">
    <source>
        <dbReference type="ARBA" id="ARBA00022723"/>
    </source>
</evidence>
<name>A0A0A1ZI14_PROMR</name>
<dbReference type="PANTHER" id="PTHR46036:SF5">
    <property type="entry name" value="LACTOYLGLUTATHIONE LYASE"/>
    <property type="match status" value="1"/>
</dbReference>
<reference evidence="16" key="1">
    <citation type="journal article" date="2014" name="Sci. Data">
        <title>Genomes of diverse isolates of the marine cyanobacterium Prochlorococcus.</title>
        <authorList>
            <person name="Biller S."/>
            <person name="Berube P."/>
            <person name="Thompson J."/>
            <person name="Kelly L."/>
            <person name="Roggensack S."/>
            <person name="Awad L."/>
            <person name="Roache-Johnson K."/>
            <person name="Ding H."/>
            <person name="Giovannoni S.J."/>
            <person name="Moore L.R."/>
            <person name="Chisholm S.W."/>
        </authorList>
    </citation>
    <scope>NUCLEOTIDE SEQUENCE [LARGE SCALE GENOMIC DNA]</scope>
    <source>
        <strain evidence="16">GP2</strain>
    </source>
</reference>
<evidence type="ECO:0000259" key="14">
    <source>
        <dbReference type="PROSITE" id="PS51819"/>
    </source>
</evidence>
<sequence length="129" mass="14774">MRILHTMLRVGDLDKSIDFYVNRLGMNLLRKKDYPHGKFTLAFVGYGSEKEDTVIELTYNWGKKSGDYELGNKYGHIAIGVKDIHLICQELENNGCKVTTKPKTMKNSTTILAFVEDPDGYKIELIERD</sequence>
<evidence type="ECO:0000256" key="10">
    <source>
        <dbReference type="ARBA" id="ARBA00033298"/>
    </source>
</evidence>
<evidence type="ECO:0000256" key="9">
    <source>
        <dbReference type="ARBA" id="ARBA00032460"/>
    </source>
</evidence>
<evidence type="ECO:0000256" key="11">
    <source>
        <dbReference type="ARBA" id="ARBA00048273"/>
    </source>
</evidence>
<comment type="similarity">
    <text evidence="2">Belongs to the glyoxalase I family.</text>
</comment>
<dbReference type="Proteomes" id="UP000030598">
    <property type="component" value="Unassembled WGS sequence"/>
</dbReference>
<dbReference type="InterPro" id="IPR004360">
    <property type="entry name" value="Glyas_Fos-R_dOase_dom"/>
</dbReference>
<comment type="caution">
    <text evidence="15">The sequence shown here is derived from an EMBL/GenBank/DDBJ whole genome shotgun (WGS) entry which is preliminary data.</text>
</comment>
<protein>
    <recommendedName>
        <fullName evidence="3">lactoylglutathione lyase</fullName>
        <ecNumber evidence="3">4.4.1.5</ecNumber>
    </recommendedName>
    <alternativeName>
        <fullName evidence="8">Aldoketomutase</fullName>
    </alternativeName>
    <alternativeName>
        <fullName evidence="7">Glyoxalase I</fullName>
    </alternativeName>
    <alternativeName>
        <fullName evidence="6">Ketone-aldehyde mutase</fullName>
    </alternativeName>
    <alternativeName>
        <fullName evidence="9">Methylglyoxalase</fullName>
    </alternativeName>
    <alternativeName>
        <fullName evidence="10">S-D-lactoylglutathione methylglyoxal lyase</fullName>
    </alternativeName>
</protein>
<evidence type="ECO:0000256" key="8">
    <source>
        <dbReference type="ARBA" id="ARBA00030892"/>
    </source>
</evidence>
<gene>
    <name evidence="15" type="ORF">EU91_0149</name>
</gene>
<dbReference type="EC" id="4.4.1.5" evidence="3"/>
<comment type="pathway">
    <text evidence="1">Secondary metabolite metabolism; methylglyoxal degradation; (R)-lactate from methylglyoxal: step 1/2.</text>
</comment>
<feature type="binding site" evidence="13">
    <location>
        <position position="76"/>
    </location>
    <ligand>
        <name>Zn(2+)</name>
        <dbReference type="ChEBI" id="CHEBI:29105"/>
        <note>ligand shared between dimeric partners</note>
    </ligand>
</feature>
<dbReference type="Pfam" id="PF00903">
    <property type="entry name" value="Glyoxalase"/>
    <property type="match status" value="1"/>
</dbReference>
<evidence type="ECO:0000256" key="2">
    <source>
        <dbReference type="ARBA" id="ARBA00010363"/>
    </source>
</evidence>
<evidence type="ECO:0000313" key="16">
    <source>
        <dbReference type="Proteomes" id="UP000030598"/>
    </source>
</evidence>
<dbReference type="Gene3D" id="3.10.180.10">
    <property type="entry name" value="2,3-Dihydroxybiphenyl 1,2-Dioxygenase, domain 1"/>
    <property type="match status" value="1"/>
</dbReference>
<dbReference type="PROSITE" id="PS00934">
    <property type="entry name" value="GLYOXALASE_I_1"/>
    <property type="match status" value="1"/>
</dbReference>
<dbReference type="NCBIfam" id="TIGR00068">
    <property type="entry name" value="glyox_I"/>
    <property type="match status" value="1"/>
</dbReference>
<comment type="catalytic activity">
    <reaction evidence="11">
        <text>(R)-S-lactoylglutathione = methylglyoxal + glutathione</text>
        <dbReference type="Rhea" id="RHEA:19069"/>
        <dbReference type="ChEBI" id="CHEBI:17158"/>
        <dbReference type="ChEBI" id="CHEBI:57474"/>
        <dbReference type="ChEBI" id="CHEBI:57925"/>
        <dbReference type="EC" id="4.4.1.5"/>
    </reaction>
</comment>
<dbReference type="RefSeq" id="WP_032523778.1">
    <property type="nucleotide sequence ID" value="NZ_CP138934.1"/>
</dbReference>
<comment type="cofactor">
    <cofactor evidence="13">
        <name>Zn(2+)</name>
        <dbReference type="ChEBI" id="CHEBI:29105"/>
    </cofactor>
    <text evidence="13">Binds 1 zinc ion per subunit. In the homodimer, two zinc ions are bound between subunits.</text>
</comment>
<proteinExistence type="inferred from homology"/>
<feature type="active site" description="Proton donor/acceptor" evidence="12">
    <location>
        <position position="124"/>
    </location>
</feature>
<evidence type="ECO:0000313" key="15">
    <source>
        <dbReference type="EMBL" id="KGF89035.1"/>
    </source>
</evidence>
<evidence type="ECO:0000256" key="6">
    <source>
        <dbReference type="ARBA" id="ARBA00030291"/>
    </source>
</evidence>
<organism evidence="15 16">
    <name type="scientific">Prochlorococcus marinus str. GP2</name>
    <dbReference type="NCBI Taxonomy" id="59925"/>
    <lineage>
        <taxon>Bacteria</taxon>
        <taxon>Bacillati</taxon>
        <taxon>Cyanobacteriota</taxon>
        <taxon>Cyanophyceae</taxon>
        <taxon>Synechococcales</taxon>
        <taxon>Prochlorococcaceae</taxon>
        <taxon>Prochlorococcus</taxon>
    </lineage>
</organism>
<feature type="binding site" evidence="13">
    <location>
        <position position="56"/>
    </location>
    <ligand>
        <name>Zn(2+)</name>
        <dbReference type="ChEBI" id="CHEBI:29105"/>
        <note>ligand shared between dimeric partners</note>
    </ligand>
</feature>
<evidence type="ECO:0000256" key="13">
    <source>
        <dbReference type="PIRSR" id="PIRSR604361-3"/>
    </source>
</evidence>
<dbReference type="GO" id="GO:0019243">
    <property type="term" value="P:methylglyoxal catabolic process to D-lactate via S-lactoyl-glutathione"/>
    <property type="evidence" value="ECO:0007669"/>
    <property type="project" value="TreeGrafter"/>
</dbReference>
<evidence type="ECO:0000256" key="3">
    <source>
        <dbReference type="ARBA" id="ARBA00012081"/>
    </source>
</evidence>
<keyword evidence="4 13" id="KW-0479">Metal-binding</keyword>
<feature type="binding site" evidence="13">
    <location>
        <position position="124"/>
    </location>
    <ligand>
        <name>Zn(2+)</name>
        <dbReference type="ChEBI" id="CHEBI:29105"/>
        <note>ligand shared between dimeric partners</note>
    </ligand>
</feature>
<dbReference type="EMBL" id="JNAH01000002">
    <property type="protein sequence ID" value="KGF89035.1"/>
    <property type="molecule type" value="Genomic_DNA"/>
</dbReference>
<evidence type="ECO:0000256" key="5">
    <source>
        <dbReference type="ARBA" id="ARBA00023239"/>
    </source>
</evidence>
<dbReference type="UniPathway" id="UPA00619">
    <property type="reaction ID" value="UER00675"/>
</dbReference>
<dbReference type="STRING" id="59925.EU91_0149"/>
<evidence type="ECO:0000256" key="12">
    <source>
        <dbReference type="PIRSR" id="PIRSR604361-1"/>
    </source>
</evidence>
<dbReference type="GO" id="GO:0046872">
    <property type="term" value="F:metal ion binding"/>
    <property type="evidence" value="ECO:0007669"/>
    <property type="project" value="UniProtKB-KW"/>
</dbReference>
<dbReference type="SUPFAM" id="SSF54593">
    <property type="entry name" value="Glyoxalase/Bleomycin resistance protein/Dihydroxybiphenyl dioxygenase"/>
    <property type="match status" value="1"/>
</dbReference>
<evidence type="ECO:0000256" key="1">
    <source>
        <dbReference type="ARBA" id="ARBA00005008"/>
    </source>
</evidence>
<dbReference type="OrthoDB" id="192739at2"/>
<dbReference type="AlphaFoldDB" id="A0A0A1ZI14"/>
<dbReference type="InterPro" id="IPR018146">
    <property type="entry name" value="Glyoxalase_1_CS"/>
</dbReference>
<dbReference type="GO" id="GO:0005737">
    <property type="term" value="C:cytoplasm"/>
    <property type="evidence" value="ECO:0007669"/>
    <property type="project" value="TreeGrafter"/>
</dbReference>
<dbReference type="PANTHER" id="PTHR46036">
    <property type="entry name" value="LACTOYLGLUTATHIONE LYASE"/>
    <property type="match status" value="1"/>
</dbReference>
<dbReference type="InterPro" id="IPR004361">
    <property type="entry name" value="Glyoxalase_1"/>
</dbReference>
<dbReference type="InterPro" id="IPR029068">
    <property type="entry name" value="Glyas_Bleomycin-R_OHBP_Dase"/>
</dbReference>
<accession>A0A0A1ZI14</accession>
<evidence type="ECO:0000256" key="7">
    <source>
        <dbReference type="ARBA" id="ARBA00030537"/>
    </source>
</evidence>
<keyword evidence="13" id="KW-0862">Zinc</keyword>
<feature type="domain" description="VOC" evidence="14">
    <location>
        <begin position="2"/>
        <end position="128"/>
    </location>
</feature>
<dbReference type="eggNOG" id="COG0346">
    <property type="taxonomic scope" value="Bacteria"/>
</dbReference>
<keyword evidence="5 15" id="KW-0456">Lyase</keyword>
<dbReference type="GO" id="GO:0004462">
    <property type="term" value="F:lactoylglutathione lyase activity"/>
    <property type="evidence" value="ECO:0007669"/>
    <property type="project" value="UniProtKB-EC"/>
</dbReference>
<dbReference type="PROSITE" id="PS51819">
    <property type="entry name" value="VOC"/>
    <property type="match status" value="1"/>
</dbReference>